<reference evidence="3 4" key="1">
    <citation type="submission" date="2019-06" db="EMBL/GenBank/DDBJ databases">
        <title>Sequencing the genomes of 1000 actinobacteria strains.</title>
        <authorList>
            <person name="Klenk H.-P."/>
        </authorList>
    </citation>
    <scope>NUCLEOTIDE SEQUENCE [LARGE SCALE GENOMIC DNA]</scope>
    <source>
        <strain evidence="3 4">DSM 44826</strain>
    </source>
</reference>
<feature type="compositionally biased region" description="Gly residues" evidence="1">
    <location>
        <begin position="192"/>
        <end position="204"/>
    </location>
</feature>
<evidence type="ECO:0000256" key="2">
    <source>
        <dbReference type="SAM" id="Phobius"/>
    </source>
</evidence>
<keyword evidence="2" id="KW-1133">Transmembrane helix</keyword>
<feature type="region of interest" description="Disordered" evidence="1">
    <location>
        <begin position="181"/>
        <end position="204"/>
    </location>
</feature>
<evidence type="ECO:0000313" key="3">
    <source>
        <dbReference type="EMBL" id="TWF82863.1"/>
    </source>
</evidence>
<name>A0A561T6X3_9ACTN</name>
<keyword evidence="2" id="KW-0812">Transmembrane</keyword>
<comment type="caution">
    <text evidence="3">The sequence shown here is derived from an EMBL/GenBank/DDBJ whole genome shotgun (WGS) entry which is preliminary data.</text>
</comment>
<dbReference type="EMBL" id="VIWT01000004">
    <property type="protein sequence ID" value="TWF82863.1"/>
    <property type="molecule type" value="Genomic_DNA"/>
</dbReference>
<proteinExistence type="predicted"/>
<dbReference type="RefSeq" id="WP_145910128.1">
    <property type="nucleotide sequence ID" value="NZ_BAAAMZ010000009.1"/>
</dbReference>
<evidence type="ECO:0000256" key="1">
    <source>
        <dbReference type="SAM" id="MobiDB-lite"/>
    </source>
</evidence>
<organism evidence="3 4">
    <name type="scientific">Kitasatospora viridis</name>
    <dbReference type="NCBI Taxonomy" id="281105"/>
    <lineage>
        <taxon>Bacteria</taxon>
        <taxon>Bacillati</taxon>
        <taxon>Actinomycetota</taxon>
        <taxon>Actinomycetes</taxon>
        <taxon>Kitasatosporales</taxon>
        <taxon>Streptomycetaceae</taxon>
        <taxon>Kitasatospora</taxon>
    </lineage>
</organism>
<dbReference type="AlphaFoldDB" id="A0A561T6X3"/>
<protein>
    <submittedName>
        <fullName evidence="3">Uncharacterized protein</fullName>
    </submittedName>
</protein>
<feature type="transmembrane region" description="Helical" evidence="2">
    <location>
        <begin position="39"/>
        <end position="58"/>
    </location>
</feature>
<evidence type="ECO:0000313" key="4">
    <source>
        <dbReference type="Proteomes" id="UP000317940"/>
    </source>
</evidence>
<gene>
    <name evidence="3" type="ORF">FHX73_14345</name>
</gene>
<keyword evidence="2" id="KW-0472">Membrane</keyword>
<sequence length="204" mass="20846">MTEKFADALFTELMAEHASALDGIALPPPARARRAGRPLLLTAAAFALLAATTAGAMLTGGSGTADAVTVNSDGTVVISVKDGHGIDAASREVHRLGLSSLAVLEARPGCPSFFTLPPDRSGRRADDVTMRQAGPDKLRVDVRNIPPGDTALILYQTMPGGQLVSTVLLINGPAPACVSFPPLKVPEPQDDGGTGSGSSQRPGG</sequence>
<dbReference type="Proteomes" id="UP000317940">
    <property type="component" value="Unassembled WGS sequence"/>
</dbReference>
<accession>A0A561T6X3</accession>
<keyword evidence="4" id="KW-1185">Reference proteome</keyword>